<organism evidence="9 10">
    <name type="scientific">Paenibacillus polymyxa</name>
    <name type="common">Bacillus polymyxa</name>
    <dbReference type="NCBI Taxonomy" id="1406"/>
    <lineage>
        <taxon>Bacteria</taxon>
        <taxon>Bacillati</taxon>
        <taxon>Bacillota</taxon>
        <taxon>Bacilli</taxon>
        <taxon>Bacillales</taxon>
        <taxon>Paenibacillaceae</taxon>
        <taxon>Paenibacillus</taxon>
    </lineage>
</organism>
<dbReference type="Proteomes" id="UP001055784">
    <property type="component" value="Chromosome"/>
</dbReference>
<dbReference type="PANTHER" id="PTHR34975">
    <property type="entry name" value="SPORE GERMINATION PROTEIN A2"/>
    <property type="match status" value="1"/>
</dbReference>
<evidence type="ECO:0000256" key="5">
    <source>
        <dbReference type="ARBA" id="ARBA00022692"/>
    </source>
</evidence>
<protein>
    <submittedName>
        <fullName evidence="9">GerAB/ArcD/ProY family transporter</fullName>
    </submittedName>
</protein>
<dbReference type="GO" id="GO:0009847">
    <property type="term" value="P:spore germination"/>
    <property type="evidence" value="ECO:0007669"/>
    <property type="project" value="InterPro"/>
</dbReference>
<feature type="transmembrane region" description="Helical" evidence="8">
    <location>
        <begin position="138"/>
        <end position="159"/>
    </location>
</feature>
<feature type="transmembrane region" description="Helical" evidence="8">
    <location>
        <begin position="6"/>
        <end position="29"/>
    </location>
</feature>
<evidence type="ECO:0000256" key="3">
    <source>
        <dbReference type="ARBA" id="ARBA00022448"/>
    </source>
</evidence>
<comment type="similarity">
    <text evidence="2">Belongs to the amino acid-polyamine-organocation (APC) superfamily. Spore germination protein (SGP) (TC 2.A.3.9) family.</text>
</comment>
<comment type="subcellular location">
    <subcellularLocation>
        <location evidence="1">Membrane</location>
        <topology evidence="1">Multi-pass membrane protein</topology>
    </subcellularLocation>
</comment>
<evidence type="ECO:0000256" key="4">
    <source>
        <dbReference type="ARBA" id="ARBA00022544"/>
    </source>
</evidence>
<accession>A0AAE9L987</accession>
<keyword evidence="7 8" id="KW-0472">Membrane</keyword>
<dbReference type="InterPro" id="IPR004761">
    <property type="entry name" value="Spore_GerAB"/>
</dbReference>
<evidence type="ECO:0000313" key="9">
    <source>
        <dbReference type="EMBL" id="URJ51990.2"/>
    </source>
</evidence>
<dbReference type="Pfam" id="PF03845">
    <property type="entry name" value="Spore_permease"/>
    <property type="match status" value="1"/>
</dbReference>
<dbReference type="PANTHER" id="PTHR34975:SF2">
    <property type="entry name" value="SPORE GERMINATION PROTEIN A2"/>
    <property type="match status" value="1"/>
</dbReference>
<keyword evidence="4" id="KW-0309">Germination</keyword>
<keyword evidence="5 8" id="KW-0812">Transmembrane</keyword>
<dbReference type="AlphaFoldDB" id="A0AAE9L987"/>
<sequence length="201" mass="22958">MSKNTLRVSELIVCISLFELGSTTLYLIVDEAKQDAWLAMLIGALAGLFVLLLHLAIHHQDPNLDLYMLFRRYIGKYWGTLFNLLFVGYFAYETSRNLRDLGEVTVMTLLNQTPIWVITLITVMVISNTVRYGYKVLFSFSLILLPVFAIAFTVITVLIPATGLFHFEFILPFLEYDGYFCSGFQDRRKQHAASFGNCTID</sequence>
<evidence type="ECO:0000313" key="10">
    <source>
        <dbReference type="Proteomes" id="UP001055784"/>
    </source>
</evidence>
<evidence type="ECO:0000256" key="2">
    <source>
        <dbReference type="ARBA" id="ARBA00007998"/>
    </source>
</evidence>
<feature type="transmembrane region" description="Helical" evidence="8">
    <location>
        <begin position="36"/>
        <end position="57"/>
    </location>
</feature>
<dbReference type="EMBL" id="CP097770">
    <property type="protein sequence ID" value="URJ51990.2"/>
    <property type="molecule type" value="Genomic_DNA"/>
</dbReference>
<name>A0AAE9L987_PAEPO</name>
<evidence type="ECO:0000256" key="6">
    <source>
        <dbReference type="ARBA" id="ARBA00022989"/>
    </source>
</evidence>
<proteinExistence type="inferred from homology"/>
<gene>
    <name evidence="9" type="ORF">MF626_001470</name>
</gene>
<evidence type="ECO:0000256" key="7">
    <source>
        <dbReference type="ARBA" id="ARBA00023136"/>
    </source>
</evidence>
<evidence type="ECO:0000256" key="8">
    <source>
        <dbReference type="SAM" id="Phobius"/>
    </source>
</evidence>
<dbReference type="GO" id="GO:0016020">
    <property type="term" value="C:membrane"/>
    <property type="evidence" value="ECO:0007669"/>
    <property type="project" value="UniProtKB-SubCell"/>
</dbReference>
<reference evidence="9" key="1">
    <citation type="submission" date="2022-11" db="EMBL/GenBank/DDBJ databases">
        <authorList>
            <person name="Vasilchenko N.G."/>
            <person name="Prazdnova E.V."/>
            <person name="Gorovtsov A.V."/>
            <person name="Chistyakov V.A."/>
            <person name="Pak M.L."/>
        </authorList>
    </citation>
    <scope>NUCLEOTIDE SEQUENCE</scope>
    <source>
        <strain evidence="9">R 4.5</strain>
    </source>
</reference>
<evidence type="ECO:0000256" key="1">
    <source>
        <dbReference type="ARBA" id="ARBA00004141"/>
    </source>
</evidence>
<feature type="transmembrane region" description="Helical" evidence="8">
    <location>
        <begin position="77"/>
        <end position="92"/>
    </location>
</feature>
<keyword evidence="3" id="KW-0813">Transport</keyword>
<feature type="transmembrane region" description="Helical" evidence="8">
    <location>
        <begin position="104"/>
        <end position="126"/>
    </location>
</feature>
<keyword evidence="6 8" id="KW-1133">Transmembrane helix</keyword>